<sequence>MQSRAAAAAAATARQEEENITSALREVLKNVTGDHLVVVASALLQISPSSYAEAVGALCQEMHRNRRIDRLDTLKALALHARASDQSVIDTLSTYLLHAKRVLEKDGTPPIVAALRALKRVAEQCPDKIEEARTGVLVALATKTAATGGKDYVHNLLALAKEQGSPSEAVLANLAHGFQNHNSSVREACKVTFGKLCRPGDDVALGVLMQLIQGDIYGWSRCAAIEMMPKVIENPRPEVTACLLNLCREADVAIKSAALRALRPSAPDDTVP</sequence>
<dbReference type="EMBL" id="CAJNDS010002329">
    <property type="protein sequence ID" value="CAE7435467.1"/>
    <property type="molecule type" value="Genomic_DNA"/>
</dbReference>
<reference evidence="1" key="1">
    <citation type="submission" date="2021-02" db="EMBL/GenBank/DDBJ databases">
        <authorList>
            <person name="Dougan E. K."/>
            <person name="Rhodes N."/>
            <person name="Thang M."/>
            <person name="Chan C."/>
        </authorList>
    </citation>
    <scope>NUCLEOTIDE SEQUENCE</scope>
</reference>
<dbReference type="Proteomes" id="UP000604046">
    <property type="component" value="Unassembled WGS sequence"/>
</dbReference>
<dbReference type="Gene3D" id="1.25.10.10">
    <property type="entry name" value="Leucine-rich Repeat Variant"/>
    <property type="match status" value="1"/>
</dbReference>
<proteinExistence type="predicted"/>
<dbReference type="InterPro" id="IPR011989">
    <property type="entry name" value="ARM-like"/>
</dbReference>
<comment type="caution">
    <text evidence="1">The sequence shown here is derived from an EMBL/GenBank/DDBJ whole genome shotgun (WGS) entry which is preliminary data.</text>
</comment>
<protein>
    <recommendedName>
        <fullName evidence="3">Clathrin/coatomer adaptor adaptin-like N-terminal domain-containing protein</fullName>
    </recommendedName>
</protein>
<evidence type="ECO:0008006" key="3">
    <source>
        <dbReference type="Google" id="ProtNLM"/>
    </source>
</evidence>
<dbReference type="InterPro" id="IPR016024">
    <property type="entry name" value="ARM-type_fold"/>
</dbReference>
<gene>
    <name evidence="1" type="ORF">SNAT2548_LOCUS23651</name>
</gene>
<accession>A0A812RFB9</accession>
<dbReference type="OrthoDB" id="415373at2759"/>
<organism evidence="1 2">
    <name type="scientific">Symbiodinium natans</name>
    <dbReference type="NCBI Taxonomy" id="878477"/>
    <lineage>
        <taxon>Eukaryota</taxon>
        <taxon>Sar</taxon>
        <taxon>Alveolata</taxon>
        <taxon>Dinophyceae</taxon>
        <taxon>Suessiales</taxon>
        <taxon>Symbiodiniaceae</taxon>
        <taxon>Symbiodinium</taxon>
    </lineage>
</organism>
<name>A0A812RFB9_9DINO</name>
<keyword evidence="2" id="KW-1185">Reference proteome</keyword>
<evidence type="ECO:0000313" key="1">
    <source>
        <dbReference type="EMBL" id="CAE7435467.1"/>
    </source>
</evidence>
<dbReference type="AlphaFoldDB" id="A0A812RFB9"/>
<dbReference type="SUPFAM" id="SSF48371">
    <property type="entry name" value="ARM repeat"/>
    <property type="match status" value="1"/>
</dbReference>
<evidence type="ECO:0000313" key="2">
    <source>
        <dbReference type="Proteomes" id="UP000604046"/>
    </source>
</evidence>